<feature type="transmembrane region" description="Helical" evidence="10">
    <location>
        <begin position="300"/>
        <end position="322"/>
    </location>
</feature>
<dbReference type="InterPro" id="IPR006153">
    <property type="entry name" value="Cation/H_exchanger_TM"/>
</dbReference>
<keyword evidence="9 10" id="KW-0472">Membrane</keyword>
<dbReference type="Pfam" id="PF00999">
    <property type="entry name" value="Na_H_Exchanger"/>
    <property type="match status" value="1"/>
</dbReference>
<dbReference type="PANTHER" id="PTHR46157:SF4">
    <property type="entry name" value="K(+) EFFLUX ANTIPORTER 3, CHLOROPLASTIC"/>
    <property type="match status" value="1"/>
</dbReference>
<keyword evidence="5 10" id="KW-0812">Transmembrane</keyword>
<dbReference type="FunFam" id="3.40.50.720:FF:000036">
    <property type="entry name" value="Glutathione-regulated potassium-efflux system protein KefB"/>
    <property type="match status" value="1"/>
</dbReference>
<dbReference type="InterPro" id="IPR003148">
    <property type="entry name" value="RCK_N"/>
</dbReference>
<evidence type="ECO:0000256" key="7">
    <source>
        <dbReference type="ARBA" id="ARBA00022989"/>
    </source>
</evidence>
<dbReference type="PANTHER" id="PTHR46157">
    <property type="entry name" value="K(+) EFFLUX ANTIPORTER 3, CHLOROPLASTIC"/>
    <property type="match status" value="1"/>
</dbReference>
<feature type="transmembrane region" description="Helical" evidence="10">
    <location>
        <begin position="89"/>
        <end position="110"/>
    </location>
</feature>
<evidence type="ECO:0000256" key="10">
    <source>
        <dbReference type="SAM" id="Phobius"/>
    </source>
</evidence>
<feature type="transmembrane region" description="Helical" evidence="10">
    <location>
        <begin position="6"/>
        <end position="23"/>
    </location>
</feature>
<evidence type="ECO:0000256" key="2">
    <source>
        <dbReference type="ARBA" id="ARBA00022448"/>
    </source>
</evidence>
<gene>
    <name evidence="12" type="ORF">SPV1_05849</name>
</gene>
<evidence type="ECO:0000313" key="13">
    <source>
        <dbReference type="Proteomes" id="UP000005297"/>
    </source>
</evidence>
<feature type="transmembrane region" description="Helical" evidence="10">
    <location>
        <begin position="360"/>
        <end position="379"/>
    </location>
</feature>
<evidence type="ECO:0000256" key="5">
    <source>
        <dbReference type="ARBA" id="ARBA00022692"/>
    </source>
</evidence>
<dbReference type="eggNOG" id="COG0475">
    <property type="taxonomic scope" value="Bacteria"/>
</dbReference>
<feature type="transmembrane region" description="Helical" evidence="10">
    <location>
        <begin position="28"/>
        <end position="46"/>
    </location>
</feature>
<dbReference type="GO" id="GO:0015297">
    <property type="term" value="F:antiporter activity"/>
    <property type="evidence" value="ECO:0007669"/>
    <property type="project" value="UniProtKB-KW"/>
</dbReference>
<evidence type="ECO:0000256" key="3">
    <source>
        <dbReference type="ARBA" id="ARBA00022449"/>
    </source>
</evidence>
<dbReference type="GO" id="GO:1902600">
    <property type="term" value="P:proton transmembrane transport"/>
    <property type="evidence" value="ECO:0007669"/>
    <property type="project" value="InterPro"/>
</dbReference>
<dbReference type="InterPro" id="IPR036291">
    <property type="entry name" value="NAD(P)-bd_dom_sf"/>
</dbReference>
<comment type="caution">
    <text evidence="12">The sequence shown here is derived from an EMBL/GenBank/DDBJ whole genome shotgun (WGS) entry which is preliminary data.</text>
</comment>
<dbReference type="RefSeq" id="WP_009851463.1">
    <property type="nucleotide sequence ID" value="NZ_DS022295.1"/>
</dbReference>
<feature type="transmembrane region" description="Helical" evidence="10">
    <location>
        <begin position="334"/>
        <end position="354"/>
    </location>
</feature>
<dbReference type="InterPro" id="IPR038770">
    <property type="entry name" value="Na+/solute_symporter_sf"/>
</dbReference>
<protein>
    <submittedName>
        <fullName evidence="12">Potassium efflux system protein</fullName>
    </submittedName>
</protein>
<keyword evidence="3" id="KW-0050">Antiport</keyword>
<dbReference type="Pfam" id="PF02254">
    <property type="entry name" value="TrkA_N"/>
    <property type="match status" value="1"/>
</dbReference>
<name>Q0EYD2_9PROT</name>
<feature type="transmembrane region" description="Helical" evidence="10">
    <location>
        <begin position="58"/>
        <end position="77"/>
    </location>
</feature>
<dbReference type="GO" id="GO:0005886">
    <property type="term" value="C:plasma membrane"/>
    <property type="evidence" value="ECO:0007669"/>
    <property type="project" value="TreeGrafter"/>
</dbReference>
<proteinExistence type="predicted"/>
<dbReference type="FunCoup" id="Q0EYD2">
    <property type="interactions" value="441"/>
</dbReference>
<dbReference type="HOGENOM" id="CLU_005126_9_0_0"/>
<dbReference type="eggNOG" id="COG1226">
    <property type="taxonomic scope" value="Bacteria"/>
</dbReference>
<dbReference type="STRING" id="314344.AL013_06220"/>
<sequence>MSFDAILFSALFLLVTVSITVGISKKLGVGSVLGLLIAGIIVGPYSPGPVLTDQVESLRHFAEIGVVLLLFLIGLEMRPGKLWTMRREVFGLGSLQIVFSGIVIGAYAYWSMPMSAGVAMLIGLTLALSSTAFVIQILQERGEIASRYGTASFAVLLMQDLAVIPLLAITPLFSEGGVLPDDIPVWEEVLFVAGMIAGVVAVGKYIVPYLLSRFARDRNREAFVFTVMLSVVFAVWAMEHAGLSMALGAFLMGMTLSDSRYRIQIEANIEPYKGILMSLFFVAVGMSLDLNIVMEHPWTIARHVFVIMLIKILVVFLLALTFGFSRSNAFRMSFLLSQSGEFGFVLFGAARVLGVIGDEIFAVGIAVISITMLLTPFCVKLGEMIAAKAPAGRDLIGEIPDEDNFAPVVIAGFGRVGQVVANMLELSQIPYMAYDSDHDLVLRERKKGKSVYYGDMSDPALLSAIGLGKARLVIVTVDSPLHAVRVVSHIKDIYPGLNVFARAKDVDTKHLLIKYGATWAIPEALEASLLMGSETLLAMDIDKTTVDALLDALRKDDYKLLVPEE</sequence>
<dbReference type="Gene3D" id="3.40.50.720">
    <property type="entry name" value="NAD(P)-binding Rossmann-like Domain"/>
    <property type="match status" value="1"/>
</dbReference>
<dbReference type="Proteomes" id="UP000005297">
    <property type="component" value="Unassembled WGS sequence"/>
</dbReference>
<comment type="subcellular location">
    <subcellularLocation>
        <location evidence="1">Endomembrane system</location>
        <topology evidence="1">Multi-pass membrane protein</topology>
    </subcellularLocation>
</comment>
<dbReference type="OrthoDB" id="5287632at2"/>
<feature type="transmembrane region" description="Helical" evidence="10">
    <location>
        <begin position="222"/>
        <end position="238"/>
    </location>
</feature>
<dbReference type="GO" id="GO:0006813">
    <property type="term" value="P:potassium ion transport"/>
    <property type="evidence" value="ECO:0007669"/>
    <property type="project" value="UniProtKB-KW"/>
</dbReference>
<dbReference type="Gene3D" id="1.20.1530.20">
    <property type="match status" value="1"/>
</dbReference>
<dbReference type="PROSITE" id="PS51201">
    <property type="entry name" value="RCK_N"/>
    <property type="match status" value="1"/>
</dbReference>
<feature type="domain" description="RCK N-terminal" evidence="11">
    <location>
        <begin position="405"/>
        <end position="522"/>
    </location>
</feature>
<keyword evidence="2" id="KW-0813">Transport</keyword>
<reference evidence="12 13" key="1">
    <citation type="submission" date="2006-09" db="EMBL/GenBank/DDBJ databases">
        <authorList>
            <person name="Emerson D."/>
            <person name="Ferriera S."/>
            <person name="Johnson J."/>
            <person name="Kravitz S."/>
            <person name="Halpern A."/>
            <person name="Remington K."/>
            <person name="Beeson K."/>
            <person name="Tran B."/>
            <person name="Rogers Y.-H."/>
            <person name="Friedman R."/>
            <person name="Venter J.C."/>
        </authorList>
    </citation>
    <scope>NUCLEOTIDE SEQUENCE [LARGE SCALE GENOMIC DNA]</scope>
    <source>
        <strain evidence="12 13">PV-1</strain>
    </source>
</reference>
<evidence type="ECO:0000256" key="1">
    <source>
        <dbReference type="ARBA" id="ARBA00004127"/>
    </source>
</evidence>
<feature type="transmembrane region" description="Helical" evidence="10">
    <location>
        <begin position="116"/>
        <end position="138"/>
    </location>
</feature>
<evidence type="ECO:0000256" key="6">
    <source>
        <dbReference type="ARBA" id="ARBA00022958"/>
    </source>
</evidence>
<keyword evidence="7 10" id="KW-1133">Transmembrane helix</keyword>
<feature type="transmembrane region" description="Helical" evidence="10">
    <location>
        <begin position="189"/>
        <end position="210"/>
    </location>
</feature>
<evidence type="ECO:0000259" key="11">
    <source>
        <dbReference type="PROSITE" id="PS51201"/>
    </source>
</evidence>
<feature type="transmembrane region" description="Helical" evidence="10">
    <location>
        <begin position="150"/>
        <end position="169"/>
    </location>
</feature>
<organism evidence="12 13">
    <name type="scientific">Mariprofundus ferrooxydans PV-1</name>
    <dbReference type="NCBI Taxonomy" id="314345"/>
    <lineage>
        <taxon>Bacteria</taxon>
        <taxon>Pseudomonadati</taxon>
        <taxon>Pseudomonadota</taxon>
        <taxon>Candidatius Mariprofundia</taxon>
        <taxon>Mariprofundales</taxon>
        <taxon>Mariprofundaceae</taxon>
        <taxon>Mariprofundus</taxon>
    </lineage>
</organism>
<dbReference type="GO" id="GO:0012505">
    <property type="term" value="C:endomembrane system"/>
    <property type="evidence" value="ECO:0007669"/>
    <property type="project" value="UniProtKB-SubCell"/>
</dbReference>
<evidence type="ECO:0000256" key="8">
    <source>
        <dbReference type="ARBA" id="ARBA00023065"/>
    </source>
</evidence>
<evidence type="ECO:0000256" key="9">
    <source>
        <dbReference type="ARBA" id="ARBA00023136"/>
    </source>
</evidence>
<evidence type="ECO:0000313" key="12">
    <source>
        <dbReference type="EMBL" id="EAU54260.1"/>
    </source>
</evidence>
<keyword evidence="8" id="KW-0406">Ion transport</keyword>
<dbReference type="EMBL" id="AATS01000010">
    <property type="protein sequence ID" value="EAU54260.1"/>
    <property type="molecule type" value="Genomic_DNA"/>
</dbReference>
<dbReference type="AlphaFoldDB" id="Q0EYD2"/>
<keyword evidence="4" id="KW-0633">Potassium transport</keyword>
<keyword evidence="13" id="KW-1185">Reference proteome</keyword>
<dbReference type="InParanoid" id="Q0EYD2"/>
<accession>Q0EYD2</accession>
<keyword evidence="6" id="KW-0630">Potassium</keyword>
<dbReference type="SUPFAM" id="SSF51735">
    <property type="entry name" value="NAD(P)-binding Rossmann-fold domains"/>
    <property type="match status" value="1"/>
</dbReference>
<evidence type="ECO:0000256" key="4">
    <source>
        <dbReference type="ARBA" id="ARBA00022538"/>
    </source>
</evidence>